<feature type="coiled-coil region" evidence="1">
    <location>
        <begin position="64"/>
        <end position="94"/>
    </location>
</feature>
<evidence type="ECO:0000256" key="2">
    <source>
        <dbReference type="SAM" id="MobiDB-lite"/>
    </source>
</evidence>
<accession>A0A7S4M6M5</accession>
<feature type="region of interest" description="Disordered" evidence="2">
    <location>
        <begin position="109"/>
        <end position="191"/>
    </location>
</feature>
<sequence length="250" mass="28315">MFHVMFKLVDFLSSQKAKKNAKASKKAKEAPSSPRGIVFTTSDKEEIKRTVRGLNRETSMILTKQIQELNQSQKDEELEQLARELAELESSESEDFGTFRPKLAQTAPASYDLGTFRPQTSCDDDNDQYGTFRPQHGQGAEEDDDSNAYGTFRRQNTADLNSGTFNVKATEKESKLPRSVTDPSGDLSKDQVAPDLANFFREPESWEKHILALEKGEWTEGMEQNGAFKRWKKERPSMPSIYLREASESS</sequence>
<feature type="compositionally biased region" description="Polar residues" evidence="2">
    <location>
        <begin position="153"/>
        <end position="167"/>
    </location>
</feature>
<organism evidence="3">
    <name type="scientific">Vannella robusta</name>
    <dbReference type="NCBI Taxonomy" id="1487602"/>
    <lineage>
        <taxon>Eukaryota</taxon>
        <taxon>Amoebozoa</taxon>
        <taxon>Discosea</taxon>
        <taxon>Flabellinia</taxon>
        <taxon>Vannellidae</taxon>
        <taxon>Vannella</taxon>
    </lineage>
</organism>
<gene>
    <name evidence="3" type="ORF">VSP0166_LOCUS2425</name>
</gene>
<name>A0A7S4M6M5_9EUKA</name>
<evidence type="ECO:0000256" key="1">
    <source>
        <dbReference type="SAM" id="Coils"/>
    </source>
</evidence>
<feature type="region of interest" description="Disordered" evidence="2">
    <location>
        <begin position="20"/>
        <end position="39"/>
    </location>
</feature>
<evidence type="ECO:0000313" key="3">
    <source>
        <dbReference type="EMBL" id="CAE2203923.1"/>
    </source>
</evidence>
<proteinExistence type="predicted"/>
<reference evidence="3" key="1">
    <citation type="submission" date="2021-01" db="EMBL/GenBank/DDBJ databases">
        <authorList>
            <person name="Corre E."/>
            <person name="Pelletier E."/>
            <person name="Niang G."/>
            <person name="Scheremetjew M."/>
            <person name="Finn R."/>
            <person name="Kale V."/>
            <person name="Holt S."/>
            <person name="Cochrane G."/>
            <person name="Meng A."/>
            <person name="Brown T."/>
            <person name="Cohen L."/>
        </authorList>
    </citation>
    <scope>NUCLEOTIDE SEQUENCE</scope>
    <source>
        <strain evidence="3">DIVA3 518/3/11/1/6</strain>
    </source>
</reference>
<keyword evidence="1" id="KW-0175">Coiled coil</keyword>
<dbReference type="AlphaFoldDB" id="A0A7S4M6M5"/>
<dbReference type="EMBL" id="HBKP01003355">
    <property type="protein sequence ID" value="CAE2203923.1"/>
    <property type="molecule type" value="Transcribed_RNA"/>
</dbReference>
<protein>
    <submittedName>
        <fullName evidence="3">Uncharacterized protein</fullName>
    </submittedName>
</protein>